<dbReference type="Proteomes" id="UP000285906">
    <property type="component" value="Unassembled WGS sequence"/>
</dbReference>
<reference evidence="1 2" key="1">
    <citation type="submission" date="2018-09" db="EMBL/GenBank/DDBJ databases">
        <title>Genomic Encyclopedia of Archaeal and Bacterial Type Strains, Phase II (KMG-II): from individual species to whole genera.</title>
        <authorList>
            <person name="Goeker M."/>
        </authorList>
    </citation>
    <scope>NUCLEOTIDE SEQUENCE [LARGE SCALE GENOMIC DNA]</scope>
    <source>
        <strain evidence="1 2">DSM 27620</strain>
    </source>
</reference>
<organism evidence="1 2">
    <name type="scientific">Epilithonimonas arachidiradicis</name>
    <dbReference type="NCBI Taxonomy" id="1617282"/>
    <lineage>
        <taxon>Bacteria</taxon>
        <taxon>Pseudomonadati</taxon>
        <taxon>Bacteroidota</taxon>
        <taxon>Flavobacteriia</taxon>
        <taxon>Flavobacteriales</taxon>
        <taxon>Weeksellaceae</taxon>
        <taxon>Chryseobacterium group</taxon>
        <taxon>Epilithonimonas</taxon>
    </lineage>
</organism>
<evidence type="ECO:0000313" key="1">
    <source>
        <dbReference type="EMBL" id="RKE79647.1"/>
    </source>
</evidence>
<dbReference type="RefSeq" id="WP_147366861.1">
    <property type="nucleotide sequence ID" value="NZ_BMCW01000011.1"/>
</dbReference>
<sequence length="2200" mass="246728">MPNQQLPYYPSLSNLITLDSIPSSLDFVKNIASEMFSKIYYKNYQASVSPSGESAFYSLAIVSKTRIDFNLVFGMKFVLNRDFASISSFPVTVQYNWPILAYLKQFDLENFSFTPEDIFDIALVCLNISEQRVINEAINVFVNSTGDPIRQFVDDVNRELGDDLSAPIPYPISNDRISELVSSINTAYGKGSAFAVFGSYILSKADLSETKNNLKRFFKNILPEDINDYILRIIKPYALITLESTASIEFPRNILKPWFVDGDGVLIEDPDKDKKTFFEFAKGLLYADTDAGMGYNVELAGTLDPKYSEIGNTGLLIQIERLKLDLSKTKNIPEADAYGYPNDFIGVYADALSITLPPKWFSGKSTRQSTLRLGGYNMLIGSGGLNGTFALESVPVSNGSGAVTSFFNNHFSFNYPVTGLKVIGGEEIIEVNITSYDDNNNNSLLSYINSLKDKNQYRFKYPLSITKSNNQIVIINSQDEFRALINSYIGDTDYMWLNLGKEKNSWAIGFKKFDISFFHGQVTSSHLQAALQVPKFKKSGTSPDDNTPLLIDLYGEWESKNNFKLSANFPADQMSITLFNYVTLNLQTAELGNVDGNFFIGADTKLKFPDDSVVGKIFKGKEIDLPAIRIYSNGRFEISGGVGYIPVNITLPLGPVEMAVTGIHLGSVQKEHGHKIRNYNYIGFDGSISIDPGGVEVKGNGVKYYYTVDNEENGNTGDHYIHITTLEVDLVIPGSASEEQAVAVIKGSLTLPDPGISDEFAGSVSIKIPQASIAGAASLRLNPKRKSFLVTAAVDFPGPLIPLGPVGIYGFAGLIGKKYVADKKAYFGEGADQKSWYDYYMAPERGINVQKFVGPPKTDDYKNPFSIGLGASIATMDGGKTLSLRAMMLLSIPNMFAIDAGLAILTERLGLADSRTAPFYAFIIIGDNSLEFGAGANYQLNSSKGSFIEIKAEIQAGFFFKNQKPWYVNFGTKQKPITATIFKDILNIRAESYLMLSAAGIEAGARVGFDFDLYIARAWVIVEVGAQVSFERPQVGGYMYIEGGAKISIFRAIEISIAVSIFFSVELVKPFLIFAQLRVQFRIKLFIIKIKFNVLLTFKWEKSKKVEYDPIAPLTYADSDDVDYPKKANTEDYVKGIHMLTGEVFKLDYMRTDSVENLSIEPSYPDPSGDFTTILPMDTFIDIKFEKGVIPSNLVDGLIGSNSGHGTGFTDVIPPRGTVNGGLNLRQVKHKYFIDSISIMMAHYNARLNRWSWEDYHPYEALFNSDEDPSVKTLKKGHWQRNGERYDTIRLLATTPFSYMDGGEPGWVIPEQYGITPSSLFCVGSQLKWNYSNFINIALGTEYQPPYGFDAYKICGLYYNIEGTYSQIIETDEDGNSIQIISDSKMVIANSTNPFDFEKSLEFSNGDNLIVTFPEPMSYGYMRMSSYAPSVTIEYYEKLLDSNNKPYYNFLYERPYTKDEIGVVMDIGYLDGNEEPIRPVSRMIIKPEANAKDDIEKINQEIAAIWAGAEARATETGTIRLTRLEAQRLSILEQQLSILKQQACSEVGCQGGYFQIADNVYVENAPLELVYFVNDQVTLGETLISLGYKKLLNIDFSKYSIVILCLTEHVADYGLVTNAVTKVTNKEDSLCFQIVEESVEPDGTQYPEEPSDPMRQLPYILYKYSIIKIDKTPAKSITLDYNCGCSDNDNSSNVITVCKTSIQEIQWRSMVDYEYEQSFPGQDVVTESAEQTSAAFQKTIQPIWRPNTKYLLHFRLRDDVEGQNGNIKSTAFDYFYGFKTKGPVGHFHRQNLDYLKYKENGVDKYYKEDEKPLTSLRTYLDYKRSYPNPDGNLLGSKPLFYGNDECKINLFFEKPYLHHMFNKWKTYNGAREVPMDMPIVIKDPVSEAIVPYPLPIDWNEEDVPGVKYSWDEDSPVNLPASIKTYIDFWTKAAAYPPGMSCTFSAGDIIAPTSKMRTAVLTDLKPQKLYTAQVYSAYDANEDGDIMDEVDGEGNIIYAEKQMIHEFGFVTSRYKNFNEQVLSYQLNDLNGEGLIIETKQAVYDVQMDLSSDQIDKLHALTSVSATSDSEVIVNGFDQAVETILNVKPLTPPVNTDFIKIINSNTNDVVAIIVRNPEPFNDPRIPIDEIEDTLKVIGRGNISSQFKTLFSKDYSQVILMHQSKKIVFNSITLQFSYKTWDGNERRYIVKDTLNTESIIITK</sequence>
<dbReference type="OrthoDB" id="1205007at2"/>
<accession>A0A420CML8</accession>
<gene>
    <name evidence="1" type="ORF">BXY58_3305</name>
</gene>
<proteinExistence type="predicted"/>
<evidence type="ECO:0000313" key="2">
    <source>
        <dbReference type="Proteomes" id="UP000285906"/>
    </source>
</evidence>
<name>A0A420CML8_9FLAO</name>
<protein>
    <submittedName>
        <fullName evidence="1">Uncharacterized protein</fullName>
    </submittedName>
</protein>
<dbReference type="EMBL" id="RAQH01000011">
    <property type="protein sequence ID" value="RKE79647.1"/>
    <property type="molecule type" value="Genomic_DNA"/>
</dbReference>
<comment type="caution">
    <text evidence="1">The sequence shown here is derived from an EMBL/GenBank/DDBJ whole genome shotgun (WGS) entry which is preliminary data.</text>
</comment>